<organism evidence="1 2">
    <name type="scientific">Melastoma candidum</name>
    <dbReference type="NCBI Taxonomy" id="119954"/>
    <lineage>
        <taxon>Eukaryota</taxon>
        <taxon>Viridiplantae</taxon>
        <taxon>Streptophyta</taxon>
        <taxon>Embryophyta</taxon>
        <taxon>Tracheophyta</taxon>
        <taxon>Spermatophyta</taxon>
        <taxon>Magnoliopsida</taxon>
        <taxon>eudicotyledons</taxon>
        <taxon>Gunneridae</taxon>
        <taxon>Pentapetalae</taxon>
        <taxon>rosids</taxon>
        <taxon>malvids</taxon>
        <taxon>Myrtales</taxon>
        <taxon>Melastomataceae</taxon>
        <taxon>Melastomatoideae</taxon>
        <taxon>Melastomateae</taxon>
        <taxon>Melastoma</taxon>
    </lineage>
</organism>
<sequence length="89" mass="9872">MVKSQGKKDKPLSQNDVGKIILEDIELLHTDTLIKEVKKVFSVNQPDPSEFDKAKRVLKESSIGQEHEQALVDVIARLEDASDGESGNN</sequence>
<keyword evidence="2" id="KW-1185">Reference proteome</keyword>
<name>A0ACB9QVC5_9MYRT</name>
<accession>A0ACB9QVC5</accession>
<reference evidence="2" key="1">
    <citation type="journal article" date="2023" name="Front. Plant Sci.">
        <title>Chromosomal-level genome assembly of Melastoma candidum provides insights into trichome evolution.</title>
        <authorList>
            <person name="Zhong Y."/>
            <person name="Wu W."/>
            <person name="Sun C."/>
            <person name="Zou P."/>
            <person name="Liu Y."/>
            <person name="Dai S."/>
            <person name="Zhou R."/>
        </authorList>
    </citation>
    <scope>NUCLEOTIDE SEQUENCE [LARGE SCALE GENOMIC DNA]</scope>
</reference>
<comment type="caution">
    <text evidence="1">The sequence shown here is derived from an EMBL/GenBank/DDBJ whole genome shotgun (WGS) entry which is preliminary data.</text>
</comment>
<evidence type="ECO:0000313" key="2">
    <source>
        <dbReference type="Proteomes" id="UP001057402"/>
    </source>
</evidence>
<protein>
    <submittedName>
        <fullName evidence="1">Uncharacterized protein</fullName>
    </submittedName>
</protein>
<dbReference type="EMBL" id="CM042884">
    <property type="protein sequence ID" value="KAI4370400.1"/>
    <property type="molecule type" value="Genomic_DNA"/>
</dbReference>
<dbReference type="Proteomes" id="UP001057402">
    <property type="component" value="Chromosome 5"/>
</dbReference>
<evidence type="ECO:0000313" key="1">
    <source>
        <dbReference type="EMBL" id="KAI4370400.1"/>
    </source>
</evidence>
<proteinExistence type="predicted"/>
<gene>
    <name evidence="1" type="ORF">MLD38_018755</name>
</gene>